<evidence type="ECO:0000259" key="2">
    <source>
        <dbReference type="PROSITE" id="PS51299"/>
    </source>
</evidence>
<feature type="region of interest" description="Disordered" evidence="1">
    <location>
        <begin position="248"/>
        <end position="379"/>
    </location>
</feature>
<dbReference type="InterPro" id="IPR051642">
    <property type="entry name" value="SWI6-like"/>
</dbReference>
<dbReference type="InterPro" id="IPR003163">
    <property type="entry name" value="Tscrpt_reg_HTH_APSES-type"/>
</dbReference>
<reference evidence="3 4" key="1">
    <citation type="submission" date="2017-03" db="EMBL/GenBank/DDBJ databases">
        <title>Genomes of endolithic fungi from Antarctica.</title>
        <authorList>
            <person name="Coleine C."/>
            <person name="Masonjones S."/>
            <person name="Stajich J.E."/>
        </authorList>
    </citation>
    <scope>NUCLEOTIDE SEQUENCE [LARGE SCALE GENOMIC DNA]</scope>
    <source>
        <strain evidence="3 4">CCFEE 5187</strain>
    </source>
</reference>
<feature type="compositionally biased region" description="Acidic residues" evidence="1">
    <location>
        <begin position="317"/>
        <end position="326"/>
    </location>
</feature>
<feature type="compositionally biased region" description="Polar residues" evidence="1">
    <location>
        <begin position="332"/>
        <end position="375"/>
    </location>
</feature>
<gene>
    <name evidence="3" type="ORF">B0A49_04249</name>
</gene>
<evidence type="ECO:0000313" key="3">
    <source>
        <dbReference type="EMBL" id="TKA76437.1"/>
    </source>
</evidence>
<sequence>MSPPLTPNSLKDRSATPTTPATPATPATSPKRARVAKDAAVFTKAQVKGEVKYPPTECTDDASGLSKQQRTELAEQHRRFKIWPNGGKEGKIRDFTRHIPYCSEKKSFFGKTGRNGFEVFQYTFQLPDDPAERTYTVIWDYNIGLVRITPFFKCRDYTKTTPARVLASNPGLRELSHSITGGALAAQGYWMPYDCARAVCATFCAPIRWALTPLFGVDFLKDCMEEEDPAFGRFKIDSQIVRRCQREAETWRGMRSDDERSATPGSTTSASEFGIGGRIANKKIPRSAGESRSLAVSSDTVRSKVRCAPQAMRAEVESEYGTDTDPEGSGKQPPSSAQLQPTRSWRSVNETYDSSATLSTNPSPKRTHTPLPTSKTVRHGLNLLTTPTNWTSSVPNSHAFAPHEHAAMNAAAATELHTPAPSHSGTPGSKRALSSLNSDEDGDALYSPSASASCSSEERRTAPAGGRKRQRRDNDAGRALMPESSEVWAARIMMKLSVEDAAMRKDVVVDGEGRVAKRRAFTF</sequence>
<feature type="domain" description="HTH APSES-type" evidence="2">
    <location>
        <begin position="106"/>
        <end position="226"/>
    </location>
</feature>
<dbReference type="PANTHER" id="PTHR43828">
    <property type="entry name" value="ASPARAGINASE"/>
    <property type="match status" value="1"/>
</dbReference>
<accession>A0A4U0XJQ4</accession>
<dbReference type="SUPFAM" id="SSF54616">
    <property type="entry name" value="DNA-binding domain of Mlu1-box binding protein MBP1"/>
    <property type="match status" value="1"/>
</dbReference>
<dbReference type="Proteomes" id="UP000308768">
    <property type="component" value="Unassembled WGS sequence"/>
</dbReference>
<evidence type="ECO:0000313" key="4">
    <source>
        <dbReference type="Proteomes" id="UP000308768"/>
    </source>
</evidence>
<feature type="region of interest" description="Disordered" evidence="1">
    <location>
        <begin position="1"/>
        <end position="37"/>
    </location>
</feature>
<dbReference type="GO" id="GO:0003677">
    <property type="term" value="F:DNA binding"/>
    <property type="evidence" value="ECO:0007669"/>
    <property type="project" value="InterPro"/>
</dbReference>
<keyword evidence="4" id="KW-1185">Reference proteome</keyword>
<dbReference type="STRING" id="331657.A0A4U0XJQ4"/>
<feature type="compositionally biased region" description="Polar residues" evidence="1">
    <location>
        <begin position="421"/>
        <end position="437"/>
    </location>
</feature>
<comment type="caution">
    <text evidence="3">The sequence shown here is derived from an EMBL/GenBank/DDBJ whole genome shotgun (WGS) entry which is preliminary data.</text>
</comment>
<feature type="region of interest" description="Disordered" evidence="1">
    <location>
        <begin position="416"/>
        <end position="480"/>
    </location>
</feature>
<dbReference type="PANTHER" id="PTHR43828:SF5">
    <property type="entry name" value="TRANSCRIPTIONAL REPRESSOR XBP1"/>
    <property type="match status" value="1"/>
</dbReference>
<dbReference type="OrthoDB" id="5562739at2759"/>
<evidence type="ECO:0000256" key="1">
    <source>
        <dbReference type="SAM" id="MobiDB-lite"/>
    </source>
</evidence>
<proteinExistence type="predicted"/>
<organism evidence="3 4">
    <name type="scientific">Cryomyces minteri</name>
    <dbReference type="NCBI Taxonomy" id="331657"/>
    <lineage>
        <taxon>Eukaryota</taxon>
        <taxon>Fungi</taxon>
        <taxon>Dikarya</taxon>
        <taxon>Ascomycota</taxon>
        <taxon>Pezizomycotina</taxon>
        <taxon>Dothideomycetes</taxon>
        <taxon>Dothideomycetes incertae sedis</taxon>
        <taxon>Cryomyces</taxon>
    </lineage>
</organism>
<name>A0A4U0XJQ4_9PEZI</name>
<dbReference type="AlphaFoldDB" id="A0A4U0XJQ4"/>
<dbReference type="GO" id="GO:0033309">
    <property type="term" value="C:SBF transcription complex"/>
    <property type="evidence" value="ECO:0007669"/>
    <property type="project" value="TreeGrafter"/>
</dbReference>
<protein>
    <recommendedName>
        <fullName evidence="2">HTH APSES-type domain-containing protein</fullName>
    </recommendedName>
</protein>
<dbReference type="GO" id="GO:0000981">
    <property type="term" value="F:DNA-binding transcription factor activity, RNA polymerase II-specific"/>
    <property type="evidence" value="ECO:0007669"/>
    <property type="project" value="UniProtKB-ARBA"/>
</dbReference>
<feature type="compositionally biased region" description="Basic and acidic residues" evidence="1">
    <location>
        <begin position="248"/>
        <end position="261"/>
    </location>
</feature>
<dbReference type="EMBL" id="NAJN01000238">
    <property type="protein sequence ID" value="TKA76437.1"/>
    <property type="molecule type" value="Genomic_DNA"/>
</dbReference>
<feature type="compositionally biased region" description="Low complexity" evidence="1">
    <location>
        <begin position="15"/>
        <end position="28"/>
    </location>
</feature>
<dbReference type="PROSITE" id="PS51299">
    <property type="entry name" value="HTH_APSES"/>
    <property type="match status" value="1"/>
</dbReference>
<dbReference type="InterPro" id="IPR036887">
    <property type="entry name" value="HTH_APSES_sf"/>
</dbReference>
<dbReference type="Gene3D" id="3.10.260.10">
    <property type="entry name" value="Transcription regulator HTH, APSES-type DNA-binding domain"/>
    <property type="match status" value="1"/>
</dbReference>
<dbReference type="GO" id="GO:0030907">
    <property type="term" value="C:MBF transcription complex"/>
    <property type="evidence" value="ECO:0007669"/>
    <property type="project" value="TreeGrafter"/>
</dbReference>